<name>A0ABX6LAT0_9BACT</name>
<evidence type="ECO:0000313" key="2">
    <source>
        <dbReference type="Proteomes" id="UP000503144"/>
    </source>
</evidence>
<keyword evidence="2" id="KW-1185">Reference proteome</keyword>
<dbReference type="Gene3D" id="2.60.40.1120">
    <property type="entry name" value="Carboxypeptidase-like, regulatory domain"/>
    <property type="match status" value="1"/>
</dbReference>
<dbReference type="RefSeq" id="WP_168860031.1">
    <property type="nucleotide sequence ID" value="NZ_CP051204.2"/>
</dbReference>
<proteinExistence type="predicted"/>
<sequence length="137" mass="14839">MFSLTRSGNMSGVTAQPNQFKPVEIPVTVSGEVAGMVRSTNKLAMSRIRMNILDAGCNTVASVLAESDGYFSYPGLRPGTYTLSPDPAQLQRLHMTAQPAEITVTIKRNPDGDVVDGLLFKLVPMLFANPPKQSHFD</sequence>
<gene>
    <name evidence="1" type="ORF">HF324_04890</name>
</gene>
<dbReference type="EMBL" id="CP051204">
    <property type="protein sequence ID" value="QJB37223.1"/>
    <property type="molecule type" value="Genomic_DNA"/>
</dbReference>
<dbReference type="SUPFAM" id="SSF49452">
    <property type="entry name" value="Starch-binding domain-like"/>
    <property type="match status" value="1"/>
</dbReference>
<accession>A0ABX6LAT0</accession>
<dbReference type="InterPro" id="IPR013784">
    <property type="entry name" value="Carb-bd-like_fold"/>
</dbReference>
<protein>
    <submittedName>
        <fullName evidence="1">Carboxypeptidase regulatory-like domain-containing protein</fullName>
    </submittedName>
</protein>
<dbReference type="Proteomes" id="UP000503144">
    <property type="component" value="Chromosome"/>
</dbReference>
<organism evidence="1 2">
    <name type="scientific">Chitinophaga oryzae</name>
    <dbReference type="NCBI Taxonomy" id="2725414"/>
    <lineage>
        <taxon>Bacteria</taxon>
        <taxon>Pseudomonadati</taxon>
        <taxon>Bacteroidota</taxon>
        <taxon>Chitinophagia</taxon>
        <taxon>Chitinophagales</taxon>
        <taxon>Chitinophagaceae</taxon>
        <taxon>Chitinophaga</taxon>
    </lineage>
</organism>
<reference evidence="1" key="1">
    <citation type="submission" date="2020-09" db="EMBL/GenBank/DDBJ databases">
        <authorList>
            <person name="Kittiwongwattana C."/>
        </authorList>
    </citation>
    <scope>NUCLEOTIDE SEQUENCE</scope>
    <source>
        <strain evidence="1">1303</strain>
    </source>
</reference>
<evidence type="ECO:0000313" key="1">
    <source>
        <dbReference type="EMBL" id="QJB37223.1"/>
    </source>
</evidence>